<sequence length="295" mass="32864">MSCHEDAGHKAQDAVPTGDTESPKTPPMASTNGSGKIPTQTEAEHSITDKSAVGSFNTLVKYPPPPPPPPTASPEAIKTEVKPKPRAFILWRVAFLILVNAAIPITLYYIFKHFLPTVWALAASPSAACFFISVILALANGDPKLMLMRESLLAACLGILCSITLLPIRIRSFELKPVVYYLGHDLLPSRPVEFYDKPPQKRIYFYWCNSDYCRRHMRLLTAIDIVILELEFGLKLLYILTFEIDTVFILSSTTLATATIIILCINTWYAMAIKKRMELEEPQMLQQAGAIINPV</sequence>
<feature type="compositionally biased region" description="Basic and acidic residues" evidence="1">
    <location>
        <begin position="1"/>
        <end position="12"/>
    </location>
</feature>
<keyword evidence="2" id="KW-0472">Membrane</keyword>
<dbReference type="InParanoid" id="A0A1X2HST7"/>
<feature type="transmembrane region" description="Helical" evidence="2">
    <location>
        <begin position="118"/>
        <end position="139"/>
    </location>
</feature>
<gene>
    <name evidence="3" type="ORF">BCR43DRAFT_509710</name>
</gene>
<keyword evidence="4" id="KW-1185">Reference proteome</keyword>
<evidence type="ECO:0000313" key="4">
    <source>
        <dbReference type="Proteomes" id="UP000242180"/>
    </source>
</evidence>
<evidence type="ECO:0000256" key="1">
    <source>
        <dbReference type="SAM" id="MobiDB-lite"/>
    </source>
</evidence>
<reference evidence="3 4" key="1">
    <citation type="submission" date="2016-07" db="EMBL/GenBank/DDBJ databases">
        <title>Pervasive Adenine N6-methylation of Active Genes in Fungi.</title>
        <authorList>
            <consortium name="DOE Joint Genome Institute"/>
            <person name="Mondo S.J."/>
            <person name="Dannebaum R.O."/>
            <person name="Kuo R.C."/>
            <person name="Labutti K."/>
            <person name="Haridas S."/>
            <person name="Kuo A."/>
            <person name="Salamov A."/>
            <person name="Ahrendt S.R."/>
            <person name="Lipzen A."/>
            <person name="Sullivan W."/>
            <person name="Andreopoulos W.B."/>
            <person name="Clum A."/>
            <person name="Lindquist E."/>
            <person name="Daum C."/>
            <person name="Ramamoorthy G.K."/>
            <person name="Gryganskyi A."/>
            <person name="Culley D."/>
            <person name="Magnuson J.K."/>
            <person name="James T.Y."/>
            <person name="O'Malley M.A."/>
            <person name="Stajich J.E."/>
            <person name="Spatafora J.W."/>
            <person name="Visel A."/>
            <person name="Grigoriev I.V."/>
        </authorList>
    </citation>
    <scope>NUCLEOTIDE SEQUENCE [LARGE SCALE GENOMIC DNA]</scope>
    <source>
        <strain evidence="3 4">NRRL 2496</strain>
    </source>
</reference>
<dbReference type="AlphaFoldDB" id="A0A1X2HST7"/>
<feature type="compositionally biased region" description="Polar residues" evidence="1">
    <location>
        <begin position="28"/>
        <end position="41"/>
    </location>
</feature>
<comment type="caution">
    <text evidence="3">The sequence shown here is derived from an EMBL/GenBank/DDBJ whole genome shotgun (WGS) entry which is preliminary data.</text>
</comment>
<accession>A0A1X2HST7</accession>
<dbReference type="OrthoDB" id="9996464at2759"/>
<protein>
    <submittedName>
        <fullName evidence="3">Uncharacterized protein</fullName>
    </submittedName>
</protein>
<evidence type="ECO:0000313" key="3">
    <source>
        <dbReference type="EMBL" id="ORZ02544.1"/>
    </source>
</evidence>
<name>A0A1X2HST7_SYNRA</name>
<dbReference type="Proteomes" id="UP000242180">
    <property type="component" value="Unassembled WGS sequence"/>
</dbReference>
<feature type="transmembrane region" description="Helical" evidence="2">
    <location>
        <begin position="89"/>
        <end position="111"/>
    </location>
</feature>
<feature type="region of interest" description="Disordered" evidence="1">
    <location>
        <begin position="1"/>
        <end position="48"/>
    </location>
</feature>
<feature type="transmembrane region" description="Helical" evidence="2">
    <location>
        <begin position="151"/>
        <end position="168"/>
    </location>
</feature>
<keyword evidence="2" id="KW-1133">Transmembrane helix</keyword>
<proteinExistence type="predicted"/>
<keyword evidence="2" id="KW-0812">Transmembrane</keyword>
<organism evidence="3 4">
    <name type="scientific">Syncephalastrum racemosum</name>
    <name type="common">Filamentous fungus</name>
    <dbReference type="NCBI Taxonomy" id="13706"/>
    <lineage>
        <taxon>Eukaryota</taxon>
        <taxon>Fungi</taxon>
        <taxon>Fungi incertae sedis</taxon>
        <taxon>Mucoromycota</taxon>
        <taxon>Mucoromycotina</taxon>
        <taxon>Mucoromycetes</taxon>
        <taxon>Mucorales</taxon>
        <taxon>Syncephalastraceae</taxon>
        <taxon>Syncephalastrum</taxon>
    </lineage>
</organism>
<dbReference type="EMBL" id="MCGN01000001">
    <property type="protein sequence ID" value="ORZ02544.1"/>
    <property type="molecule type" value="Genomic_DNA"/>
</dbReference>
<feature type="transmembrane region" description="Helical" evidence="2">
    <location>
        <begin position="247"/>
        <end position="269"/>
    </location>
</feature>
<evidence type="ECO:0000256" key="2">
    <source>
        <dbReference type="SAM" id="Phobius"/>
    </source>
</evidence>